<dbReference type="EMBL" id="BOOQ01000012">
    <property type="protein sequence ID" value="GII45756.1"/>
    <property type="molecule type" value="Genomic_DNA"/>
</dbReference>
<protein>
    <submittedName>
        <fullName evidence="2">Uncharacterized protein</fullName>
    </submittedName>
</protein>
<name>A0A8J3XMY5_9ACTN</name>
<proteinExistence type="predicted"/>
<dbReference type="SUPFAM" id="SSF49899">
    <property type="entry name" value="Concanavalin A-like lectins/glucanases"/>
    <property type="match status" value="1"/>
</dbReference>
<sequence>MRLVFLRAEGDRCRIVVHRRDGVTLEMRSYDRKFRVDAQTLLEPSRRTVRIRITPAPNPNVTVDVDVNDGGGFQQVLSFAAPQPVPASYSFGFAASTGLFTDVHLIRQVRISSLEPFPPNPAPRPSAKQKEPSSASASGKQQSGGIVRSKNENFTGVVATTNGGKVRKKLRDIDAFIEHVKHRHLDSALTKHSKTTGPRG</sequence>
<evidence type="ECO:0000313" key="3">
    <source>
        <dbReference type="Proteomes" id="UP000644610"/>
    </source>
</evidence>
<dbReference type="Gene3D" id="2.60.120.200">
    <property type="match status" value="1"/>
</dbReference>
<gene>
    <name evidence="2" type="ORF">Psi02_21800</name>
</gene>
<evidence type="ECO:0000256" key="1">
    <source>
        <dbReference type="SAM" id="MobiDB-lite"/>
    </source>
</evidence>
<keyword evidence="3" id="KW-1185">Reference proteome</keyword>
<reference evidence="2" key="1">
    <citation type="submission" date="2021-01" db="EMBL/GenBank/DDBJ databases">
        <title>Whole genome shotgun sequence of Planotetraspora silvatica NBRC 100141.</title>
        <authorList>
            <person name="Komaki H."/>
            <person name="Tamura T."/>
        </authorList>
    </citation>
    <scope>NUCLEOTIDE SEQUENCE</scope>
    <source>
        <strain evidence="2">NBRC 100141</strain>
    </source>
</reference>
<accession>A0A8J3XMY5</accession>
<dbReference type="AlphaFoldDB" id="A0A8J3XMY5"/>
<dbReference type="InterPro" id="IPR013320">
    <property type="entry name" value="ConA-like_dom_sf"/>
</dbReference>
<feature type="compositionally biased region" description="Low complexity" evidence="1">
    <location>
        <begin position="133"/>
        <end position="145"/>
    </location>
</feature>
<organism evidence="2 3">
    <name type="scientific">Planotetraspora silvatica</name>
    <dbReference type="NCBI Taxonomy" id="234614"/>
    <lineage>
        <taxon>Bacteria</taxon>
        <taxon>Bacillati</taxon>
        <taxon>Actinomycetota</taxon>
        <taxon>Actinomycetes</taxon>
        <taxon>Streptosporangiales</taxon>
        <taxon>Streptosporangiaceae</taxon>
        <taxon>Planotetraspora</taxon>
    </lineage>
</organism>
<feature type="compositionally biased region" description="Polar residues" evidence="1">
    <location>
        <begin position="152"/>
        <end position="163"/>
    </location>
</feature>
<evidence type="ECO:0000313" key="2">
    <source>
        <dbReference type="EMBL" id="GII45756.1"/>
    </source>
</evidence>
<comment type="caution">
    <text evidence="2">The sequence shown here is derived from an EMBL/GenBank/DDBJ whole genome shotgun (WGS) entry which is preliminary data.</text>
</comment>
<dbReference type="Proteomes" id="UP000644610">
    <property type="component" value="Unassembled WGS sequence"/>
</dbReference>
<dbReference type="RefSeq" id="WP_203973330.1">
    <property type="nucleotide sequence ID" value="NZ_BAAAKY010000032.1"/>
</dbReference>
<feature type="region of interest" description="Disordered" evidence="1">
    <location>
        <begin position="114"/>
        <end position="163"/>
    </location>
</feature>